<proteinExistence type="predicted"/>
<evidence type="ECO:0000313" key="2">
    <source>
        <dbReference type="EMBL" id="MXO66708.1"/>
    </source>
</evidence>
<feature type="chain" id="PRO_5026310728" evidence="1">
    <location>
        <begin position="21"/>
        <end position="110"/>
    </location>
</feature>
<evidence type="ECO:0000313" key="3">
    <source>
        <dbReference type="Proteomes" id="UP000438476"/>
    </source>
</evidence>
<evidence type="ECO:0000256" key="1">
    <source>
        <dbReference type="SAM" id="SignalP"/>
    </source>
</evidence>
<keyword evidence="1" id="KW-0732">Signal</keyword>
<organism evidence="2 3">
    <name type="scientific">Altericroceibacterium endophyticum</name>
    <dbReference type="NCBI Taxonomy" id="1808508"/>
    <lineage>
        <taxon>Bacteria</taxon>
        <taxon>Pseudomonadati</taxon>
        <taxon>Pseudomonadota</taxon>
        <taxon>Alphaproteobacteria</taxon>
        <taxon>Sphingomonadales</taxon>
        <taxon>Erythrobacteraceae</taxon>
        <taxon>Altericroceibacterium</taxon>
    </lineage>
</organism>
<feature type="signal peptide" evidence="1">
    <location>
        <begin position="1"/>
        <end position="20"/>
    </location>
</feature>
<dbReference type="AlphaFoldDB" id="A0A6I4T7P4"/>
<comment type="caution">
    <text evidence="2">The sequence shown here is derived from an EMBL/GenBank/DDBJ whole genome shotgun (WGS) entry which is preliminary data.</text>
</comment>
<name>A0A6I4T7P4_9SPHN</name>
<dbReference type="PROSITE" id="PS51257">
    <property type="entry name" value="PROKAR_LIPOPROTEIN"/>
    <property type="match status" value="1"/>
</dbReference>
<dbReference type="EMBL" id="WTYT01000006">
    <property type="protein sequence ID" value="MXO66708.1"/>
    <property type="molecule type" value="Genomic_DNA"/>
</dbReference>
<dbReference type="RefSeq" id="WP_160737164.1">
    <property type="nucleotide sequence ID" value="NZ_WTYT01000006.1"/>
</dbReference>
<gene>
    <name evidence="2" type="ORF">GRI91_13155</name>
</gene>
<dbReference type="Proteomes" id="UP000438476">
    <property type="component" value="Unassembled WGS sequence"/>
</dbReference>
<accession>A0A6I4T7P4</accession>
<reference evidence="2 3" key="1">
    <citation type="submission" date="2019-12" db="EMBL/GenBank/DDBJ databases">
        <title>Genomic-based taxomic classification of the family Erythrobacteraceae.</title>
        <authorList>
            <person name="Xu L."/>
        </authorList>
    </citation>
    <scope>NUCLEOTIDE SEQUENCE [LARGE SCALE GENOMIC DNA]</scope>
    <source>
        <strain evidence="2 3">LMG 29518</strain>
    </source>
</reference>
<keyword evidence="3" id="KW-1185">Reference proteome</keyword>
<sequence length="110" mass="11832">MRIGAGVVLGAVMVAGCASADDRAITEMAEKRLGNVTSVSDPVIYRDGDEKLACVVATYENQWGEEMPPVFMIGWYVFANGTWHTDNPHEAGEDFDCAAYAAARGTILES</sequence>
<protein>
    <submittedName>
        <fullName evidence="2">Uncharacterized protein</fullName>
    </submittedName>
</protein>